<organism evidence="1 2">
    <name type="scientific">Penicillium brevicompactum</name>
    <dbReference type="NCBI Taxonomy" id="5074"/>
    <lineage>
        <taxon>Eukaryota</taxon>
        <taxon>Fungi</taxon>
        <taxon>Dikarya</taxon>
        <taxon>Ascomycota</taxon>
        <taxon>Pezizomycotina</taxon>
        <taxon>Eurotiomycetes</taxon>
        <taxon>Eurotiomycetidae</taxon>
        <taxon>Eurotiales</taxon>
        <taxon>Aspergillaceae</taxon>
        <taxon>Penicillium</taxon>
    </lineage>
</organism>
<dbReference type="Proteomes" id="UP001148299">
    <property type="component" value="Unassembled WGS sequence"/>
</dbReference>
<accession>A0A9W9RJI6</accession>
<name>A0A9W9RJI6_PENBR</name>
<evidence type="ECO:0000313" key="1">
    <source>
        <dbReference type="EMBL" id="KAJ5361413.1"/>
    </source>
</evidence>
<keyword evidence="2" id="KW-1185">Reference proteome</keyword>
<dbReference type="EMBL" id="JAPZBR010000002">
    <property type="protein sequence ID" value="KAJ5361413.1"/>
    <property type="molecule type" value="Genomic_DNA"/>
</dbReference>
<dbReference type="AlphaFoldDB" id="A0A9W9RJI6"/>
<gene>
    <name evidence="1" type="ORF">N7541_002257</name>
</gene>
<evidence type="ECO:0000313" key="2">
    <source>
        <dbReference type="Proteomes" id="UP001148299"/>
    </source>
</evidence>
<sequence length="79" mass="8768">MYPASTINGLTNPLEAIDLGIHFSAFWTPFSRERPINDVFFGTSQRSGHDVAHSDVALDTYVISSFLVWSKTTLFGMGK</sequence>
<protein>
    <submittedName>
        <fullName evidence="1">Uncharacterized protein</fullName>
    </submittedName>
</protein>
<reference evidence="1" key="1">
    <citation type="submission" date="2022-12" db="EMBL/GenBank/DDBJ databases">
        <authorList>
            <person name="Petersen C."/>
        </authorList>
    </citation>
    <scope>NUCLEOTIDE SEQUENCE</scope>
    <source>
        <strain evidence="1">IBT 35675</strain>
    </source>
</reference>
<reference evidence="1" key="2">
    <citation type="journal article" date="2023" name="IMA Fungus">
        <title>Comparative genomic study of the Penicillium genus elucidates a diverse pangenome and 15 lateral gene transfer events.</title>
        <authorList>
            <person name="Petersen C."/>
            <person name="Sorensen T."/>
            <person name="Nielsen M.R."/>
            <person name="Sondergaard T.E."/>
            <person name="Sorensen J.L."/>
            <person name="Fitzpatrick D.A."/>
            <person name="Frisvad J.C."/>
            <person name="Nielsen K.L."/>
        </authorList>
    </citation>
    <scope>NUCLEOTIDE SEQUENCE</scope>
    <source>
        <strain evidence="1">IBT 35675</strain>
    </source>
</reference>
<proteinExistence type="predicted"/>
<comment type="caution">
    <text evidence="1">The sequence shown here is derived from an EMBL/GenBank/DDBJ whole genome shotgun (WGS) entry which is preliminary data.</text>
</comment>